<keyword evidence="5" id="KW-1185">Reference proteome</keyword>
<dbReference type="Proteomes" id="UP000051378">
    <property type="component" value="Unassembled WGS sequence"/>
</dbReference>
<dbReference type="PATRIC" id="fig|1423744.4.peg.466"/>
<dbReference type="OrthoDB" id="2356942at2"/>
<dbReference type="InterPro" id="IPR027994">
    <property type="entry name" value="WxL_dom"/>
</dbReference>
<evidence type="ECO:0000313" key="5">
    <source>
        <dbReference type="Proteomes" id="UP000051378"/>
    </source>
</evidence>
<organism evidence="4 5">
    <name type="scientific">Holzapfeliella floricola DSM 23037 = JCM 16512</name>
    <dbReference type="NCBI Taxonomy" id="1423744"/>
    <lineage>
        <taxon>Bacteria</taxon>
        <taxon>Bacillati</taxon>
        <taxon>Bacillota</taxon>
        <taxon>Bacilli</taxon>
        <taxon>Lactobacillales</taxon>
        <taxon>Lactobacillaceae</taxon>
        <taxon>Holzapfeliella</taxon>
    </lineage>
</organism>
<dbReference type="STRING" id="1423744.FC86_GL000455"/>
<keyword evidence="2" id="KW-0732">Signal</keyword>
<sequence length="248" mass="25726">MKKSTKLLTLLSTSALLGLALTTTVHAAEEPATPTAKTGANSTATVGFNENTETPSIVNPKDPSKPVDPNTPANPDDPKNPGTGAPGPLSIDYVSNFDFGTKTISNKDETYKLSDKAGKVEQTPFIQVTDNRGKQTGWNLTAKITDFVATDGSSQALKGAKLTIGSKASTATAAYGNKNTAPTIKTPFEFSDTNQAQSIMSATSGTGAGTWLDLIDPDATTIFIPAGNANATAYNATISWNIANGPQN</sequence>
<feature type="compositionally biased region" description="Low complexity" evidence="1">
    <location>
        <begin position="29"/>
        <end position="40"/>
    </location>
</feature>
<name>A0A0R2DRC0_9LACO</name>
<dbReference type="AlphaFoldDB" id="A0A0R2DRC0"/>
<gene>
    <name evidence="4" type="ORF">FC86_GL000455</name>
</gene>
<evidence type="ECO:0000313" key="4">
    <source>
        <dbReference type="EMBL" id="KRN04357.1"/>
    </source>
</evidence>
<feature type="compositionally biased region" description="Polar residues" evidence="1">
    <location>
        <begin position="41"/>
        <end position="57"/>
    </location>
</feature>
<evidence type="ECO:0000259" key="3">
    <source>
        <dbReference type="Pfam" id="PF13731"/>
    </source>
</evidence>
<evidence type="ECO:0000256" key="1">
    <source>
        <dbReference type="SAM" id="MobiDB-lite"/>
    </source>
</evidence>
<feature type="region of interest" description="Disordered" evidence="1">
    <location>
        <begin position="29"/>
        <end position="91"/>
    </location>
</feature>
<feature type="signal peptide" evidence="2">
    <location>
        <begin position="1"/>
        <end position="27"/>
    </location>
</feature>
<dbReference type="RefSeq" id="WP_056974676.1">
    <property type="nucleotide sequence ID" value="NZ_AYZL01000016.1"/>
</dbReference>
<accession>A0A0R2DRC0</accession>
<dbReference type="Pfam" id="PF13731">
    <property type="entry name" value="WxL"/>
    <property type="match status" value="1"/>
</dbReference>
<feature type="domain" description="WxL" evidence="3">
    <location>
        <begin position="37"/>
        <end position="246"/>
    </location>
</feature>
<protein>
    <recommendedName>
        <fullName evidence="3">WxL domain-containing protein</fullName>
    </recommendedName>
</protein>
<dbReference type="EMBL" id="AYZL01000016">
    <property type="protein sequence ID" value="KRN04357.1"/>
    <property type="molecule type" value="Genomic_DNA"/>
</dbReference>
<evidence type="ECO:0000256" key="2">
    <source>
        <dbReference type="SAM" id="SignalP"/>
    </source>
</evidence>
<proteinExistence type="predicted"/>
<reference evidence="4 5" key="1">
    <citation type="journal article" date="2015" name="Genome Announc.">
        <title>Expanding the biotechnology potential of lactobacilli through comparative genomics of 213 strains and associated genera.</title>
        <authorList>
            <person name="Sun Z."/>
            <person name="Harris H.M."/>
            <person name="McCann A."/>
            <person name="Guo C."/>
            <person name="Argimon S."/>
            <person name="Zhang W."/>
            <person name="Yang X."/>
            <person name="Jeffery I.B."/>
            <person name="Cooney J.C."/>
            <person name="Kagawa T.F."/>
            <person name="Liu W."/>
            <person name="Song Y."/>
            <person name="Salvetti E."/>
            <person name="Wrobel A."/>
            <person name="Rasinkangas P."/>
            <person name="Parkhill J."/>
            <person name="Rea M.C."/>
            <person name="O'Sullivan O."/>
            <person name="Ritari J."/>
            <person name="Douillard F.P."/>
            <person name="Paul Ross R."/>
            <person name="Yang R."/>
            <person name="Briner A.E."/>
            <person name="Felis G.E."/>
            <person name="de Vos W.M."/>
            <person name="Barrangou R."/>
            <person name="Klaenhammer T.R."/>
            <person name="Caufield P.W."/>
            <person name="Cui Y."/>
            <person name="Zhang H."/>
            <person name="O'Toole P.W."/>
        </authorList>
    </citation>
    <scope>NUCLEOTIDE SEQUENCE [LARGE SCALE GENOMIC DNA]</scope>
    <source>
        <strain evidence="4 5">DSM 23037</strain>
    </source>
</reference>
<feature type="chain" id="PRO_5006416298" description="WxL domain-containing protein" evidence="2">
    <location>
        <begin position="28"/>
        <end position="248"/>
    </location>
</feature>
<comment type="caution">
    <text evidence="4">The sequence shown here is derived from an EMBL/GenBank/DDBJ whole genome shotgun (WGS) entry which is preliminary data.</text>
</comment>